<keyword evidence="2" id="KW-0677">Repeat</keyword>
<keyword evidence="7" id="KW-1185">Reference proteome</keyword>
<evidence type="ECO:0000256" key="3">
    <source>
        <dbReference type="ARBA" id="ARBA00022837"/>
    </source>
</evidence>
<name>A0A090AB82_9GAMM</name>
<dbReference type="PANTHER" id="PTHR46682">
    <property type="entry name" value="ADHESION G-PROTEIN COUPLED RECEPTOR V1"/>
    <property type="match status" value="1"/>
</dbReference>
<keyword evidence="1" id="KW-0732">Signal</keyword>
<organism evidence="6 7">
    <name type="scientific">Thioploca ingrica</name>
    <dbReference type="NCBI Taxonomy" id="40754"/>
    <lineage>
        <taxon>Bacteria</taxon>
        <taxon>Pseudomonadati</taxon>
        <taxon>Pseudomonadota</taxon>
        <taxon>Gammaproteobacteria</taxon>
        <taxon>Thiotrichales</taxon>
        <taxon>Thiotrichaceae</taxon>
        <taxon>Thioploca</taxon>
    </lineage>
</organism>
<evidence type="ECO:0000256" key="2">
    <source>
        <dbReference type="ARBA" id="ARBA00022737"/>
    </source>
</evidence>
<dbReference type="SMART" id="SM00237">
    <property type="entry name" value="Calx_beta"/>
    <property type="match status" value="5"/>
</dbReference>
<dbReference type="InterPro" id="IPR026919">
    <property type="entry name" value="ADGRV1"/>
</dbReference>
<gene>
    <name evidence="6" type="ORF">THII_0511</name>
</gene>
<feature type="domain" description="Calx-beta" evidence="5">
    <location>
        <begin position="714"/>
        <end position="821"/>
    </location>
</feature>
<dbReference type="GO" id="GO:0004930">
    <property type="term" value="F:G protein-coupled receptor activity"/>
    <property type="evidence" value="ECO:0007669"/>
    <property type="project" value="InterPro"/>
</dbReference>
<dbReference type="PANTHER" id="PTHR46682:SF1">
    <property type="entry name" value="ADHESION G-PROTEIN COUPLED RECEPTOR V1"/>
    <property type="match status" value="1"/>
</dbReference>
<accession>A0A090AB82</accession>
<feature type="transmembrane region" description="Helical" evidence="4">
    <location>
        <begin position="5"/>
        <end position="24"/>
    </location>
</feature>
<evidence type="ECO:0000313" key="7">
    <source>
        <dbReference type="Proteomes" id="UP000031623"/>
    </source>
</evidence>
<dbReference type="InterPro" id="IPR044060">
    <property type="entry name" value="Bacterial_rp_domain"/>
</dbReference>
<dbReference type="HOGENOM" id="CLU_254732_0_0_6"/>
<dbReference type="InterPro" id="IPR038081">
    <property type="entry name" value="CalX-like_sf"/>
</dbReference>
<dbReference type="SUPFAM" id="SSF141072">
    <property type="entry name" value="CalX-like"/>
    <property type="match status" value="5"/>
</dbReference>
<reference evidence="6 7" key="1">
    <citation type="journal article" date="2014" name="ISME J.">
        <title>Ecophysiology of Thioploca ingrica as revealed by the complete genome sequence supplemented with proteomic evidence.</title>
        <authorList>
            <person name="Kojima H."/>
            <person name="Ogura Y."/>
            <person name="Yamamoto N."/>
            <person name="Togashi T."/>
            <person name="Mori H."/>
            <person name="Watanabe T."/>
            <person name="Nemoto F."/>
            <person name="Kurokawa K."/>
            <person name="Hayashi T."/>
            <person name="Fukui M."/>
        </authorList>
    </citation>
    <scope>NUCLEOTIDE SEQUENCE [LARGE SCALE GENOMIC DNA]</scope>
</reference>
<dbReference type="KEGG" id="tig:THII_0511"/>
<dbReference type="Gene3D" id="2.60.40.2030">
    <property type="match status" value="5"/>
</dbReference>
<keyword evidence="6" id="KW-0401">Integrin</keyword>
<protein>
    <submittedName>
        <fullName evidence="6">Na-Ca exchanger/integrin-beta4</fullName>
    </submittedName>
</protein>
<feature type="domain" description="Calx-beta" evidence="5">
    <location>
        <begin position="472"/>
        <end position="579"/>
    </location>
</feature>
<keyword evidence="4" id="KW-1133">Transmembrane helix</keyword>
<evidence type="ECO:0000256" key="1">
    <source>
        <dbReference type="ARBA" id="ARBA00022729"/>
    </source>
</evidence>
<sequence length="1394" mass="150244">MLLTIYHFILTIIILLSELIWITVQAEQLPPTMTLQVDSNGSGKGSISVAGSKGEPAKQIECDPSGNPCTYTYDTATWVTLTATPDNESIFYQWQPDRCHLIAAQSSSQKGVAEVFLSQNSSCIATFKIKPVKLTLIYAGVGSGRVKLSPTGQVTDCNNDLCRIYTDITTVTMTPVPNLGAAFANWTGHEDCQDGQVTMDKEDKTCVVNFIKVPTHKITTTVTGSGKGRVDTQPPGPEYNEGTSITLTAIPEAGSFFTGWSEDCSGLNSTFPLTMTTDKKCTANFSRFHNLTVNLNGNGTVTVEPTGTACGANCNTYHEGTTITLTAIPKIDSSFSHWEAGCTGKSAQTQVVMEGVKTCAAVFELLPPPSVQLSMPQYLVEKVKNETVVFVTRAASSLGAISVNYQTQDGTALAGKDYTAVNGTLKWDNGDTTQKEIKIPLLENIFFGKGKNLTISLFNLTGNAVLGSNPTAKIQILDKLSETDPNLASSTLQLIANRYAVTEAEGKINITVERVGDNRRATTVDYATQDETALVGQDYTATQGTLKWDIGDSQAKTVTVPIIVDTNPEINETFNLSLSNPTNLAQLGIPTKAQITILDSLGDPTTTLSPGWLQFTTPRYQVLEEGKNVILAVSRIQGNHGAVSVAYKTQDETATANQDYTAVQSVLAWADGETSDKNILIPIRTDTLPEGDETFSVYLSNPTGEASLGTLSQATVSILDSLATPDTTANSPGRLQFAANNYQVNENSGSLTVTITRTQGSKGVVEVTYATQSETATDKDFVATQGTFRWLDGEKDEKSFSIGLTDDGLIEGDENFFLELTNPTGGAKLGDHAKAMVTITDNDATTVQFSSNHFVADEGNKPATIKLSRTGGKIGQVTVGYEIVTQCPDTHCATLGKDYQAPLTGIITWINGDTSEKSFTIRLLEDREAEGNETLLFRLTDLKGNAQLGTLTEAILTLVDNDSGECKPAPIIDCYLENHDNILQDVRITPFGTVVGGQLTGQVNNEGVVQDVTLLANTQLLGGNQIKGVVRGNIQTEAGKRAIIDNVEVVDDTNLTNLIVGKGAVLDSQVVLGKNVAFVDNSNIPYLADLKTILGEITVPELNQAAIWLTSDVLLYSAIGGIVEAINGLPELIQLNLTLWQNPDNGYLVLDTAPLHYTALPIQVQQVWGKPTIDNTPFKSLGLTLVPNGEVIFVTHTGRKITALPVVQDPKALQWALEQLDLPPMTMQPNGNLKVSLANGNYYMARPNLFAADMPNDVPLGLHGTASAWIDYLSEIFLAFDVSDPQSGTLQRRQQFMYPAAADPEALYALAAESDSQTVLYNDGRVYAYRGKGEQKIVYKGVLDYLITPGRSATNSVQLDTTKDVNGDGNPDYEVIYPNGDRQVMYYCAVCFEE</sequence>
<feature type="domain" description="Calx-beta" evidence="5">
    <location>
        <begin position="593"/>
        <end position="700"/>
    </location>
</feature>
<evidence type="ECO:0000259" key="5">
    <source>
        <dbReference type="SMART" id="SM00237"/>
    </source>
</evidence>
<dbReference type="STRING" id="40754.THII_0511"/>
<keyword evidence="4" id="KW-0472">Membrane</keyword>
<dbReference type="OrthoDB" id="5621937at2"/>
<keyword evidence="4" id="KW-0812">Transmembrane</keyword>
<proteinExistence type="predicted"/>
<dbReference type="Proteomes" id="UP000031623">
    <property type="component" value="Chromosome"/>
</dbReference>
<dbReference type="GO" id="GO:0007229">
    <property type="term" value="P:integrin-mediated signaling pathway"/>
    <property type="evidence" value="ECO:0007669"/>
    <property type="project" value="UniProtKB-KW"/>
</dbReference>
<dbReference type="GO" id="GO:0016020">
    <property type="term" value="C:membrane"/>
    <property type="evidence" value="ECO:0007669"/>
    <property type="project" value="InterPro"/>
</dbReference>
<dbReference type="InterPro" id="IPR003644">
    <property type="entry name" value="Calx_beta"/>
</dbReference>
<dbReference type="EMBL" id="AP014633">
    <property type="protein sequence ID" value="BAP54808.1"/>
    <property type="molecule type" value="Genomic_DNA"/>
</dbReference>
<feature type="domain" description="Calx-beta" evidence="5">
    <location>
        <begin position="835"/>
        <end position="940"/>
    </location>
</feature>
<dbReference type="Pfam" id="PF18998">
    <property type="entry name" value="Flg_new_2"/>
    <property type="match status" value="4"/>
</dbReference>
<keyword evidence="3" id="KW-0106">Calcium</keyword>
<evidence type="ECO:0000313" key="6">
    <source>
        <dbReference type="EMBL" id="BAP54808.1"/>
    </source>
</evidence>
<evidence type="ECO:0000256" key="4">
    <source>
        <dbReference type="SAM" id="Phobius"/>
    </source>
</evidence>
<feature type="domain" description="Calx-beta" evidence="5">
    <location>
        <begin position="361"/>
        <end position="458"/>
    </location>
</feature>
<dbReference type="Pfam" id="PF03160">
    <property type="entry name" value="Calx-beta"/>
    <property type="match status" value="4"/>
</dbReference>